<dbReference type="RefSeq" id="WP_203914083.1">
    <property type="nucleotide sequence ID" value="NZ_BONY01000092.1"/>
</dbReference>
<dbReference type="AlphaFoldDB" id="A0A8J3QIP8"/>
<sequence length="161" mass="15584">MTPFAALAVSAMLVAGCGSDQPETTPTAAAKPPVVGSAPDPCKLVTAAEVTAALGGATAAGVSSPGGLPGQRTCAFDAAAKGMATVGVAPGGAALFDQLKSQLGATAKPLAGVGDAAVRDAGQLTAVRGDWVVLIFVSGKNSDRYYETATAALAKAAVGRL</sequence>
<evidence type="ECO:0000313" key="1">
    <source>
        <dbReference type="EMBL" id="GIH10372.1"/>
    </source>
</evidence>
<dbReference type="EMBL" id="BONY01000092">
    <property type="protein sequence ID" value="GIH10372.1"/>
    <property type="molecule type" value="Genomic_DNA"/>
</dbReference>
<keyword evidence="2" id="KW-1185">Reference proteome</keyword>
<gene>
    <name evidence="1" type="ORF">Rhe02_84390</name>
</gene>
<comment type="caution">
    <text evidence="1">The sequence shown here is derived from an EMBL/GenBank/DDBJ whole genome shotgun (WGS) entry which is preliminary data.</text>
</comment>
<organism evidence="1 2">
    <name type="scientific">Rhizocola hellebori</name>
    <dbReference type="NCBI Taxonomy" id="1392758"/>
    <lineage>
        <taxon>Bacteria</taxon>
        <taxon>Bacillati</taxon>
        <taxon>Actinomycetota</taxon>
        <taxon>Actinomycetes</taxon>
        <taxon>Micromonosporales</taxon>
        <taxon>Micromonosporaceae</taxon>
        <taxon>Rhizocola</taxon>
    </lineage>
</organism>
<evidence type="ECO:0000313" key="2">
    <source>
        <dbReference type="Proteomes" id="UP000612899"/>
    </source>
</evidence>
<proteinExistence type="predicted"/>
<accession>A0A8J3QIP8</accession>
<protein>
    <recommendedName>
        <fullName evidence="3">DUF3558 domain-containing protein</fullName>
    </recommendedName>
</protein>
<name>A0A8J3QIP8_9ACTN</name>
<dbReference type="Proteomes" id="UP000612899">
    <property type="component" value="Unassembled WGS sequence"/>
</dbReference>
<evidence type="ECO:0008006" key="3">
    <source>
        <dbReference type="Google" id="ProtNLM"/>
    </source>
</evidence>
<reference evidence="1" key="1">
    <citation type="submission" date="2021-01" db="EMBL/GenBank/DDBJ databases">
        <title>Whole genome shotgun sequence of Rhizocola hellebori NBRC 109834.</title>
        <authorList>
            <person name="Komaki H."/>
            <person name="Tamura T."/>
        </authorList>
    </citation>
    <scope>NUCLEOTIDE SEQUENCE</scope>
    <source>
        <strain evidence="1">NBRC 109834</strain>
    </source>
</reference>